<dbReference type="EMBL" id="JAAXPI010000007">
    <property type="protein sequence ID" value="NKZ03748.1"/>
    <property type="molecule type" value="Genomic_DNA"/>
</dbReference>
<comment type="caution">
    <text evidence="8">The sequence shown here is derived from an EMBL/GenBank/DDBJ whole genome shotgun (WGS) entry which is preliminary data.</text>
</comment>
<evidence type="ECO:0000256" key="4">
    <source>
        <dbReference type="ARBA" id="ARBA00023163"/>
    </source>
</evidence>
<feature type="domain" description="OmpR/PhoB-type" evidence="7">
    <location>
        <begin position="1"/>
        <end position="72"/>
    </location>
</feature>
<keyword evidence="3 5" id="KW-0238">DNA-binding</keyword>
<dbReference type="GO" id="GO:0006355">
    <property type="term" value="P:regulation of DNA-templated transcription"/>
    <property type="evidence" value="ECO:0007669"/>
    <property type="project" value="InterPro"/>
</dbReference>
<dbReference type="Pfam" id="PF00931">
    <property type="entry name" value="NB-ARC"/>
    <property type="match status" value="1"/>
</dbReference>
<dbReference type="SUPFAM" id="SSF52540">
    <property type="entry name" value="P-loop containing nucleoside triphosphate hydrolases"/>
    <property type="match status" value="1"/>
</dbReference>
<feature type="compositionally biased region" description="Low complexity" evidence="6">
    <location>
        <begin position="236"/>
        <end position="251"/>
    </location>
</feature>
<protein>
    <submittedName>
        <fullName evidence="8">SARP family transcriptional regulator</fullName>
    </submittedName>
</protein>
<dbReference type="Pfam" id="PF25872">
    <property type="entry name" value="HTH_77"/>
    <property type="match status" value="1"/>
</dbReference>
<feature type="DNA-binding region" description="OmpR/PhoB-type" evidence="5">
    <location>
        <begin position="1"/>
        <end position="72"/>
    </location>
</feature>
<dbReference type="PROSITE" id="PS51755">
    <property type="entry name" value="OMPR_PHOB"/>
    <property type="match status" value="1"/>
</dbReference>
<accession>A0A846YZ47</accession>
<dbReference type="Gene3D" id="1.25.40.10">
    <property type="entry name" value="Tetratricopeptide repeat domain"/>
    <property type="match status" value="2"/>
</dbReference>
<sequence length="1001" mass="108654">MTIAASRQQIALALLLLEAGHVVSVDRIIDALWGDKPPRTAKSQVQITISALRRLLGESAIVTRPPGYLIRASAETIDLARFEELTAAAARAAGEQRFAEAVRDYREALALWRGPALEGLNSEAIQSAATRLNEWRISTHQDCLELELRLGRHHEIIGELTELVAEHPLNEHLRGRLILALYRAGRQADALETFRVGRVVLQEELGIDPCAELCRLEQAILSRDARIDLPSAGPSALPAGDPAATAAATPVPRQLPRTIADFGGREEILERVSQIVAGQDASSGSPDVPVVVLTGRGGVGKTALAVRAAHLLSSDFPDGQLFLQLGPRTPDSSASLVERLLRSLRLRPDAMPPDLEGRAAMFRSALAGLRVLIVIDGAVRNDDITPFLPGTRGCAAIVTCGRHISQLEGVHQIHVGPLDESSASDLLMTLVGERRMNAEPEAARELVRLCEGIPMALRVASAKLRARPHWPISHMVGQLRDETRRLDELSFDGASVRASIAVAYDLLDEPVQRLLRRLSLVDTADFASWVGAPLLDTDLAYAEYLFQQLVAAHLVEPTVTGDGVIRFRLHDLVRIYAAEQCAADESTADRLDALRRLLRCWLFLATTAHRRIYGGDFAIVHGTAEHWPLPECDLILQNPLEWFRTEQNSLAAVAFQAARIGMDELCWDLSCTAAMASESSLRCDDWRDLYASALSVVRGAGNKRGEAALLYSLGTLETGVKVAAADRHLTRSLKMFDELDDRKCRAMALSGLAHTDALRGYYDKAMSRYLQAISGFREIEDLAGEAHTLTLMAQISADRREYATAESMLNDAFLMARKLGAPWLCTRVDHALAELQLRRGHAEPAADTLASVLRSTRETGDVVGQAWALVSLGCAQRTLNDFGRAESALGAALDLVGRTGNRLIRGRVLLEFAELHVAKGERQSALTRVEGAVAVFRKHGAGGVWHARALELLGRVHAGAGRPGAATRAWGAAADLARGTDPVLAGQVARSLARVRATATE</sequence>
<evidence type="ECO:0000256" key="5">
    <source>
        <dbReference type="PROSITE-ProRule" id="PRU01091"/>
    </source>
</evidence>
<dbReference type="InterPro" id="IPR002182">
    <property type="entry name" value="NB-ARC"/>
</dbReference>
<keyword evidence="4" id="KW-0804">Transcription</keyword>
<dbReference type="AlphaFoldDB" id="A0A846YZ47"/>
<gene>
    <name evidence="8" type="ORF">HGB48_08300</name>
</gene>
<dbReference type="SMART" id="SM00862">
    <property type="entry name" value="Trans_reg_C"/>
    <property type="match status" value="1"/>
</dbReference>
<evidence type="ECO:0000313" key="8">
    <source>
        <dbReference type="EMBL" id="NKZ03748.1"/>
    </source>
</evidence>
<reference evidence="8 9" key="1">
    <citation type="submission" date="2020-04" db="EMBL/GenBank/DDBJ databases">
        <title>MicrobeNet Type strains.</title>
        <authorList>
            <person name="Nicholson A.C."/>
        </authorList>
    </citation>
    <scope>NUCLEOTIDE SEQUENCE [LARGE SCALE GENOMIC DNA]</scope>
    <source>
        <strain evidence="8 9">ATCC BAA-277</strain>
    </source>
</reference>
<dbReference type="PANTHER" id="PTHR35807:SF1">
    <property type="entry name" value="TRANSCRIPTIONAL REGULATOR REDD"/>
    <property type="match status" value="1"/>
</dbReference>
<dbReference type="CDD" id="cd15831">
    <property type="entry name" value="BTAD"/>
    <property type="match status" value="1"/>
</dbReference>
<dbReference type="InterPro" id="IPR016032">
    <property type="entry name" value="Sig_transdc_resp-reg_C-effctor"/>
</dbReference>
<dbReference type="InterPro" id="IPR058852">
    <property type="entry name" value="HTH_77"/>
</dbReference>
<evidence type="ECO:0000313" key="9">
    <source>
        <dbReference type="Proteomes" id="UP000579250"/>
    </source>
</evidence>
<dbReference type="SUPFAM" id="SSF46894">
    <property type="entry name" value="C-terminal effector domain of the bipartite response regulators"/>
    <property type="match status" value="1"/>
</dbReference>
<evidence type="ECO:0000259" key="7">
    <source>
        <dbReference type="PROSITE" id="PS51755"/>
    </source>
</evidence>
<dbReference type="Pfam" id="PF00486">
    <property type="entry name" value="Trans_reg_C"/>
    <property type="match status" value="1"/>
</dbReference>
<proteinExistence type="inferred from homology"/>
<organism evidence="8 9">
    <name type="scientific">Actinomadura latina</name>
    <dbReference type="NCBI Taxonomy" id="163603"/>
    <lineage>
        <taxon>Bacteria</taxon>
        <taxon>Bacillati</taxon>
        <taxon>Actinomycetota</taxon>
        <taxon>Actinomycetes</taxon>
        <taxon>Streptosporangiales</taxon>
        <taxon>Thermomonosporaceae</taxon>
        <taxon>Actinomadura</taxon>
    </lineage>
</organism>
<dbReference type="GO" id="GO:0003677">
    <property type="term" value="F:DNA binding"/>
    <property type="evidence" value="ECO:0007669"/>
    <property type="project" value="UniProtKB-UniRule"/>
</dbReference>
<dbReference type="InterPro" id="IPR001867">
    <property type="entry name" value="OmpR/PhoB-type_DNA-bd"/>
</dbReference>
<dbReference type="PRINTS" id="PR00364">
    <property type="entry name" value="DISEASERSIST"/>
</dbReference>
<dbReference type="Gene3D" id="3.40.50.300">
    <property type="entry name" value="P-loop containing nucleotide triphosphate hydrolases"/>
    <property type="match status" value="1"/>
</dbReference>
<dbReference type="Gene3D" id="1.10.10.10">
    <property type="entry name" value="Winged helix-like DNA-binding domain superfamily/Winged helix DNA-binding domain"/>
    <property type="match status" value="1"/>
</dbReference>
<evidence type="ECO:0000256" key="6">
    <source>
        <dbReference type="SAM" id="MobiDB-lite"/>
    </source>
</evidence>
<dbReference type="Proteomes" id="UP000579250">
    <property type="component" value="Unassembled WGS sequence"/>
</dbReference>
<comment type="similarity">
    <text evidence="1">Belongs to the AfsR/DnrI/RedD regulatory family.</text>
</comment>
<evidence type="ECO:0000256" key="2">
    <source>
        <dbReference type="ARBA" id="ARBA00023015"/>
    </source>
</evidence>
<dbReference type="InterPro" id="IPR005158">
    <property type="entry name" value="BTAD"/>
</dbReference>
<dbReference type="SUPFAM" id="SSF48452">
    <property type="entry name" value="TPR-like"/>
    <property type="match status" value="3"/>
</dbReference>
<name>A0A846YZ47_9ACTN</name>
<dbReference type="PANTHER" id="PTHR35807">
    <property type="entry name" value="TRANSCRIPTIONAL REGULATOR REDD-RELATED"/>
    <property type="match status" value="1"/>
</dbReference>
<keyword evidence="2" id="KW-0805">Transcription regulation</keyword>
<dbReference type="Pfam" id="PF03704">
    <property type="entry name" value="BTAD"/>
    <property type="match status" value="1"/>
</dbReference>
<dbReference type="InterPro" id="IPR036388">
    <property type="entry name" value="WH-like_DNA-bd_sf"/>
</dbReference>
<dbReference type="InterPro" id="IPR051677">
    <property type="entry name" value="AfsR-DnrI-RedD_regulator"/>
</dbReference>
<evidence type="ECO:0000256" key="3">
    <source>
        <dbReference type="ARBA" id="ARBA00023125"/>
    </source>
</evidence>
<dbReference type="GO" id="GO:0043531">
    <property type="term" value="F:ADP binding"/>
    <property type="evidence" value="ECO:0007669"/>
    <property type="project" value="InterPro"/>
</dbReference>
<dbReference type="RefSeq" id="WP_168444576.1">
    <property type="nucleotide sequence ID" value="NZ_JAAXPI010000007.1"/>
</dbReference>
<dbReference type="GO" id="GO:0000160">
    <property type="term" value="P:phosphorelay signal transduction system"/>
    <property type="evidence" value="ECO:0007669"/>
    <property type="project" value="InterPro"/>
</dbReference>
<evidence type="ECO:0000256" key="1">
    <source>
        <dbReference type="ARBA" id="ARBA00005820"/>
    </source>
</evidence>
<dbReference type="SMART" id="SM01043">
    <property type="entry name" value="BTAD"/>
    <property type="match status" value="1"/>
</dbReference>
<dbReference type="InterPro" id="IPR011990">
    <property type="entry name" value="TPR-like_helical_dom_sf"/>
</dbReference>
<keyword evidence="9" id="KW-1185">Reference proteome</keyword>
<dbReference type="InterPro" id="IPR027417">
    <property type="entry name" value="P-loop_NTPase"/>
</dbReference>
<feature type="region of interest" description="Disordered" evidence="6">
    <location>
        <begin position="232"/>
        <end position="251"/>
    </location>
</feature>